<evidence type="ECO:0000313" key="2">
    <source>
        <dbReference type="EMBL" id="OTF71435.1"/>
    </source>
</evidence>
<keyword evidence="1" id="KW-0732">Signal</keyword>
<comment type="caution">
    <text evidence="2">The sequence shown here is derived from an EMBL/GenBank/DDBJ whole genome shotgun (WGS) entry which is preliminary data.</text>
</comment>
<proteinExistence type="predicted"/>
<accession>A0A1Y3AWB5</accession>
<dbReference type="EMBL" id="MUJZ01061111">
    <property type="protein sequence ID" value="OTF71435.1"/>
    <property type="molecule type" value="Genomic_DNA"/>
</dbReference>
<gene>
    <name evidence="2" type="ORF">BLA29_011186</name>
</gene>
<protein>
    <recommendedName>
        <fullName evidence="4">Saposin B-type domain-containing protein</fullName>
    </recommendedName>
</protein>
<reference evidence="2 3" key="1">
    <citation type="submission" date="2017-03" db="EMBL/GenBank/DDBJ databases">
        <title>Genome Survey of Euroglyphus maynei.</title>
        <authorList>
            <person name="Arlian L.G."/>
            <person name="Morgan M.S."/>
            <person name="Rider S.D."/>
        </authorList>
    </citation>
    <scope>NUCLEOTIDE SEQUENCE [LARGE SCALE GENOMIC DNA]</scope>
    <source>
        <strain evidence="2">Arlian Lab</strain>
        <tissue evidence="2">Whole body</tissue>
    </source>
</reference>
<evidence type="ECO:0008006" key="4">
    <source>
        <dbReference type="Google" id="ProtNLM"/>
    </source>
</evidence>
<feature type="chain" id="PRO_5012305447" description="Saposin B-type domain-containing protein" evidence="1">
    <location>
        <begin position="24"/>
        <end position="91"/>
    </location>
</feature>
<feature type="signal peptide" evidence="1">
    <location>
        <begin position="1"/>
        <end position="23"/>
    </location>
</feature>
<evidence type="ECO:0000313" key="3">
    <source>
        <dbReference type="Proteomes" id="UP000194236"/>
    </source>
</evidence>
<name>A0A1Y3AWB5_EURMA</name>
<sequence>MKTLIILSFSMMVLMIQWTNIHGYPSPIEIIANYFKCTAVHLTEQCLDLAYKCLYLINPFQCITTLKCGKLSLIQCAILEKSLLLENNEMN</sequence>
<evidence type="ECO:0000256" key="1">
    <source>
        <dbReference type="SAM" id="SignalP"/>
    </source>
</evidence>
<keyword evidence="3" id="KW-1185">Reference proteome</keyword>
<dbReference type="Proteomes" id="UP000194236">
    <property type="component" value="Unassembled WGS sequence"/>
</dbReference>
<organism evidence="2 3">
    <name type="scientific">Euroglyphus maynei</name>
    <name type="common">Mayne's house dust mite</name>
    <dbReference type="NCBI Taxonomy" id="6958"/>
    <lineage>
        <taxon>Eukaryota</taxon>
        <taxon>Metazoa</taxon>
        <taxon>Ecdysozoa</taxon>
        <taxon>Arthropoda</taxon>
        <taxon>Chelicerata</taxon>
        <taxon>Arachnida</taxon>
        <taxon>Acari</taxon>
        <taxon>Acariformes</taxon>
        <taxon>Sarcoptiformes</taxon>
        <taxon>Astigmata</taxon>
        <taxon>Psoroptidia</taxon>
        <taxon>Analgoidea</taxon>
        <taxon>Pyroglyphidae</taxon>
        <taxon>Pyroglyphinae</taxon>
        <taxon>Euroglyphus</taxon>
    </lineage>
</organism>
<dbReference type="AlphaFoldDB" id="A0A1Y3AWB5"/>
<dbReference type="OrthoDB" id="10368892at2759"/>